<proteinExistence type="inferred from homology"/>
<dbReference type="Pfam" id="PF00450">
    <property type="entry name" value="Peptidase_S10"/>
    <property type="match status" value="1"/>
</dbReference>
<dbReference type="AlphaFoldDB" id="A0A2Z6MGL5"/>
<dbReference type="SUPFAM" id="SSF53474">
    <property type="entry name" value="alpha/beta-Hydrolases"/>
    <property type="match status" value="1"/>
</dbReference>
<dbReference type="InterPro" id="IPR029058">
    <property type="entry name" value="AB_hydrolase_fold"/>
</dbReference>
<dbReference type="EMBL" id="DF973444">
    <property type="protein sequence ID" value="GAU31038.1"/>
    <property type="molecule type" value="Genomic_DNA"/>
</dbReference>
<name>A0A2Z6MGL5_TRISU</name>
<comment type="similarity">
    <text evidence="1">Belongs to the peptidase S10 family.</text>
</comment>
<accession>A0A2Z6MGL5</accession>
<evidence type="ECO:0000313" key="3">
    <source>
        <dbReference type="Proteomes" id="UP000242715"/>
    </source>
</evidence>
<dbReference type="InterPro" id="IPR001563">
    <property type="entry name" value="Peptidase_S10"/>
</dbReference>
<dbReference type="Gene3D" id="3.40.50.1820">
    <property type="entry name" value="alpha/beta hydrolase"/>
    <property type="match status" value="1"/>
</dbReference>
<dbReference type="OrthoDB" id="1711271at2759"/>
<reference evidence="3" key="1">
    <citation type="journal article" date="2017" name="Front. Plant Sci.">
        <title>Climate Clever Clovers: New Paradigm to Reduce the Environmental Footprint of Ruminants by Breeding Low Methanogenic Forages Utilizing Haplotype Variation.</title>
        <authorList>
            <person name="Kaur P."/>
            <person name="Appels R."/>
            <person name="Bayer P.E."/>
            <person name="Keeble-Gagnere G."/>
            <person name="Wang J."/>
            <person name="Hirakawa H."/>
            <person name="Shirasawa K."/>
            <person name="Vercoe P."/>
            <person name="Stefanova K."/>
            <person name="Durmic Z."/>
            <person name="Nichols P."/>
            <person name="Revell C."/>
            <person name="Isobe S.N."/>
            <person name="Edwards D."/>
            <person name="Erskine W."/>
        </authorList>
    </citation>
    <scope>NUCLEOTIDE SEQUENCE [LARGE SCALE GENOMIC DNA]</scope>
    <source>
        <strain evidence="3">cv. Daliak</strain>
    </source>
</reference>
<organism evidence="2 3">
    <name type="scientific">Trifolium subterraneum</name>
    <name type="common">Subterranean clover</name>
    <dbReference type="NCBI Taxonomy" id="3900"/>
    <lineage>
        <taxon>Eukaryota</taxon>
        <taxon>Viridiplantae</taxon>
        <taxon>Streptophyta</taxon>
        <taxon>Embryophyta</taxon>
        <taxon>Tracheophyta</taxon>
        <taxon>Spermatophyta</taxon>
        <taxon>Magnoliopsida</taxon>
        <taxon>eudicotyledons</taxon>
        <taxon>Gunneridae</taxon>
        <taxon>Pentapetalae</taxon>
        <taxon>rosids</taxon>
        <taxon>fabids</taxon>
        <taxon>Fabales</taxon>
        <taxon>Fabaceae</taxon>
        <taxon>Papilionoideae</taxon>
        <taxon>50 kb inversion clade</taxon>
        <taxon>NPAAA clade</taxon>
        <taxon>Hologalegina</taxon>
        <taxon>IRL clade</taxon>
        <taxon>Trifolieae</taxon>
        <taxon>Trifolium</taxon>
    </lineage>
</organism>
<keyword evidence="3" id="KW-1185">Reference proteome</keyword>
<dbReference type="Proteomes" id="UP000242715">
    <property type="component" value="Unassembled WGS sequence"/>
</dbReference>
<dbReference type="GO" id="GO:0004185">
    <property type="term" value="F:serine-type carboxypeptidase activity"/>
    <property type="evidence" value="ECO:0007669"/>
    <property type="project" value="InterPro"/>
</dbReference>
<evidence type="ECO:0000256" key="1">
    <source>
        <dbReference type="ARBA" id="ARBA00009431"/>
    </source>
</evidence>
<gene>
    <name evidence="2" type="ORF">TSUD_214740</name>
</gene>
<protein>
    <submittedName>
        <fullName evidence="2">Uncharacterized protein</fullName>
    </submittedName>
</protein>
<sequence length="171" mass="19608">MEVQDVHPLEEVLLLNWVRFSPRVMDAVYEKIQCHGIELPISSLWSLLLELVGHTQIQLPIITSVTPPQIGNPLLNLDRDSQATYDYFWSHGMISDEIGLAITKDCDFDDYTFASPHNVSESCNNAISDANKIVGDYINNYDVILDVCYPSIVQQELRLKKMCFKLQRYRS</sequence>
<evidence type="ECO:0000313" key="2">
    <source>
        <dbReference type="EMBL" id="GAU31038.1"/>
    </source>
</evidence>
<dbReference type="GO" id="GO:0006508">
    <property type="term" value="P:proteolysis"/>
    <property type="evidence" value="ECO:0007669"/>
    <property type="project" value="InterPro"/>
</dbReference>